<feature type="domain" description="Dockerin" evidence="2">
    <location>
        <begin position="57"/>
        <end position="128"/>
    </location>
</feature>
<sequence length="153" mass="16743">DVKEQDLTPDRITTDSDAVLPYDSVANTNPDDSGESGTDETVNWTSSCNNSISSNYIVVYAGDVIPDGKVDTSDRLEFRRFRMELVTFDTAKTIASDIDCNRMIDDTDNTLLTQIMLGSEPPLNRIPANAPGASAYIINDATLNDQGLYKVIN</sequence>
<dbReference type="InterPro" id="IPR036439">
    <property type="entry name" value="Dockerin_dom_sf"/>
</dbReference>
<feature type="compositionally biased region" description="Basic and acidic residues" evidence="1">
    <location>
        <begin position="1"/>
        <end position="14"/>
    </location>
</feature>
<dbReference type="GO" id="GO:0000272">
    <property type="term" value="P:polysaccharide catabolic process"/>
    <property type="evidence" value="ECO:0007669"/>
    <property type="project" value="InterPro"/>
</dbReference>
<evidence type="ECO:0000313" key="3">
    <source>
        <dbReference type="EMBL" id="HIQ64121.1"/>
    </source>
</evidence>
<name>A0A9D0YXL3_9FIRM</name>
<evidence type="ECO:0000256" key="1">
    <source>
        <dbReference type="SAM" id="MobiDB-lite"/>
    </source>
</evidence>
<dbReference type="InterPro" id="IPR016134">
    <property type="entry name" value="Dockerin_dom"/>
</dbReference>
<accession>A0A9D0YXL3</accession>
<proteinExistence type="predicted"/>
<reference evidence="3" key="2">
    <citation type="journal article" date="2021" name="PeerJ">
        <title>Extensive microbial diversity within the chicken gut microbiome revealed by metagenomics and culture.</title>
        <authorList>
            <person name="Gilroy R."/>
            <person name="Ravi A."/>
            <person name="Getino M."/>
            <person name="Pursley I."/>
            <person name="Horton D.L."/>
            <person name="Alikhan N.F."/>
            <person name="Baker D."/>
            <person name="Gharbi K."/>
            <person name="Hall N."/>
            <person name="Watson M."/>
            <person name="Adriaenssens E.M."/>
            <person name="Foster-Nyarko E."/>
            <person name="Jarju S."/>
            <person name="Secka A."/>
            <person name="Antonio M."/>
            <person name="Oren A."/>
            <person name="Chaudhuri R.R."/>
            <person name="La Ragione R."/>
            <person name="Hildebrand F."/>
            <person name="Pallen M.J."/>
        </authorList>
    </citation>
    <scope>NUCLEOTIDE SEQUENCE</scope>
    <source>
        <strain evidence="3">CHK165-10780</strain>
    </source>
</reference>
<dbReference type="Proteomes" id="UP000886725">
    <property type="component" value="Unassembled WGS sequence"/>
</dbReference>
<dbReference type="EMBL" id="DVFU01000005">
    <property type="protein sequence ID" value="HIQ64121.1"/>
    <property type="molecule type" value="Genomic_DNA"/>
</dbReference>
<evidence type="ECO:0000313" key="4">
    <source>
        <dbReference type="Proteomes" id="UP000886725"/>
    </source>
</evidence>
<evidence type="ECO:0000259" key="2">
    <source>
        <dbReference type="PROSITE" id="PS51766"/>
    </source>
</evidence>
<dbReference type="Gene3D" id="1.10.1330.10">
    <property type="entry name" value="Dockerin domain"/>
    <property type="match status" value="1"/>
</dbReference>
<dbReference type="SUPFAM" id="SSF63446">
    <property type="entry name" value="Type I dockerin domain"/>
    <property type="match status" value="1"/>
</dbReference>
<feature type="region of interest" description="Disordered" evidence="1">
    <location>
        <begin position="1"/>
        <end position="41"/>
    </location>
</feature>
<dbReference type="PROSITE" id="PS51766">
    <property type="entry name" value="DOCKERIN"/>
    <property type="match status" value="1"/>
</dbReference>
<dbReference type="AlphaFoldDB" id="A0A9D0YXL3"/>
<comment type="caution">
    <text evidence="3">The sequence shown here is derived from an EMBL/GenBank/DDBJ whole genome shotgun (WGS) entry which is preliminary data.</text>
</comment>
<feature type="non-terminal residue" evidence="3">
    <location>
        <position position="1"/>
    </location>
</feature>
<reference evidence="3" key="1">
    <citation type="submission" date="2020-10" db="EMBL/GenBank/DDBJ databases">
        <authorList>
            <person name="Gilroy R."/>
        </authorList>
    </citation>
    <scope>NUCLEOTIDE SEQUENCE</scope>
    <source>
        <strain evidence="3">CHK165-10780</strain>
    </source>
</reference>
<protein>
    <recommendedName>
        <fullName evidence="2">Dockerin domain-containing protein</fullName>
    </recommendedName>
</protein>
<gene>
    <name evidence="3" type="ORF">IAC85_00100</name>
</gene>
<organism evidence="3 4">
    <name type="scientific">Candidatus Faecenecus gallistercoris</name>
    <dbReference type="NCBI Taxonomy" id="2840793"/>
    <lineage>
        <taxon>Bacteria</taxon>
        <taxon>Bacillati</taxon>
        <taxon>Bacillota</taxon>
        <taxon>Bacillota incertae sedis</taxon>
        <taxon>Candidatus Faecenecus</taxon>
    </lineage>
</organism>